<dbReference type="AlphaFoldDB" id="A0A5J6GME5"/>
<dbReference type="PANTHER" id="PTHR43861:SF1">
    <property type="entry name" value="TRANS-ACONITATE 2-METHYLTRANSFERASE"/>
    <property type="match status" value="1"/>
</dbReference>
<evidence type="ECO:0000256" key="2">
    <source>
        <dbReference type="ARBA" id="ARBA00022679"/>
    </source>
</evidence>
<dbReference type="InterPro" id="IPR041698">
    <property type="entry name" value="Methyltransf_25"/>
</dbReference>
<dbReference type="GO" id="GO:0008168">
    <property type="term" value="F:methyltransferase activity"/>
    <property type="evidence" value="ECO:0007669"/>
    <property type="project" value="UniProtKB-KW"/>
</dbReference>
<organism evidence="5 6">
    <name type="scientific">Streptomyces kanamyceticus</name>
    <dbReference type="NCBI Taxonomy" id="1967"/>
    <lineage>
        <taxon>Bacteria</taxon>
        <taxon>Bacillati</taxon>
        <taxon>Actinomycetota</taxon>
        <taxon>Actinomycetes</taxon>
        <taxon>Kitasatosporales</taxon>
        <taxon>Streptomycetaceae</taxon>
        <taxon>Streptomyces</taxon>
    </lineage>
</organism>
<keyword evidence="6" id="KW-1185">Reference proteome</keyword>
<dbReference type="InterPro" id="IPR029063">
    <property type="entry name" value="SAM-dependent_MTases_sf"/>
</dbReference>
<feature type="domain" description="Methyltransferase" evidence="4">
    <location>
        <begin position="210"/>
        <end position="304"/>
    </location>
</feature>
<evidence type="ECO:0000259" key="4">
    <source>
        <dbReference type="Pfam" id="PF13649"/>
    </source>
</evidence>
<dbReference type="Proteomes" id="UP000325529">
    <property type="component" value="Chromosome"/>
</dbReference>
<gene>
    <name evidence="5" type="ORF">CP970_05560</name>
</gene>
<accession>A0A5J6GME5</accession>
<dbReference type="GO" id="GO:0017000">
    <property type="term" value="P:antibiotic biosynthetic process"/>
    <property type="evidence" value="ECO:0007669"/>
    <property type="project" value="UniProtKB-ARBA"/>
</dbReference>
<dbReference type="CDD" id="cd02440">
    <property type="entry name" value="AdoMet_MTases"/>
    <property type="match status" value="1"/>
</dbReference>
<evidence type="ECO:0000313" key="5">
    <source>
        <dbReference type="EMBL" id="QEU97110.1"/>
    </source>
</evidence>
<keyword evidence="1 5" id="KW-0489">Methyltransferase</keyword>
<feature type="region of interest" description="Disordered" evidence="3">
    <location>
        <begin position="1"/>
        <end position="61"/>
    </location>
</feature>
<protein>
    <submittedName>
        <fullName evidence="5">Methyltransferase domain-containing protein</fullName>
    </submittedName>
</protein>
<dbReference type="EMBL" id="CP023699">
    <property type="protein sequence ID" value="QEU97110.1"/>
    <property type="molecule type" value="Genomic_DNA"/>
</dbReference>
<proteinExistence type="predicted"/>
<dbReference type="Pfam" id="PF13649">
    <property type="entry name" value="Methyltransf_25"/>
    <property type="match status" value="1"/>
</dbReference>
<evidence type="ECO:0000313" key="6">
    <source>
        <dbReference type="Proteomes" id="UP000325529"/>
    </source>
</evidence>
<feature type="compositionally biased region" description="Low complexity" evidence="3">
    <location>
        <begin position="27"/>
        <end position="36"/>
    </location>
</feature>
<keyword evidence="2 5" id="KW-0808">Transferase</keyword>
<feature type="region of interest" description="Disordered" evidence="3">
    <location>
        <begin position="104"/>
        <end position="167"/>
    </location>
</feature>
<dbReference type="PANTHER" id="PTHR43861">
    <property type="entry name" value="TRANS-ACONITATE 2-METHYLTRANSFERASE-RELATED"/>
    <property type="match status" value="1"/>
</dbReference>
<evidence type="ECO:0000256" key="3">
    <source>
        <dbReference type="SAM" id="MobiDB-lite"/>
    </source>
</evidence>
<dbReference type="GO" id="GO:0032259">
    <property type="term" value="P:methylation"/>
    <property type="evidence" value="ECO:0007669"/>
    <property type="project" value="UniProtKB-KW"/>
</dbReference>
<dbReference type="KEGG" id="ska:CP970_05560"/>
<feature type="compositionally biased region" description="Basic and acidic residues" evidence="3">
    <location>
        <begin position="120"/>
        <end position="129"/>
    </location>
</feature>
<sequence>MGSTGGAAAGVGPPCGRRTRTGPRPPGALAEASARRQSARRAVRGLGVRPRPAELPVLGPRGPCAPLSVPLAAGAPPQHGEPGHHRLRRFLPGRPWAAALRGQVGRRTPQEPALRVPAPRTERRCDRQRPGSVPRGPGAPHRHRGHARDPGQHRLRPAAAVTDTSAAGPAAPYETLAPVYDALLGDRAFARLRRAFERIECRYGLVLRSVADVGCGTGTFVAYLRARGAHPVWGVDRSPHMLAEALAKNRGNGARFLLQDLRELRLPHQVALLTCQFDTLNYLLAPSELRTALAAFARAVEPGGHVVFDMVTRTGEGGGRRADRECVRRVRVLRRGPPGTSYETHVQRAYTPAEIGAAVAGSGLRLRGAHRVGEARPEAGTARVIFLARRP</sequence>
<evidence type="ECO:0000256" key="1">
    <source>
        <dbReference type="ARBA" id="ARBA00022603"/>
    </source>
</evidence>
<reference evidence="5 6" key="1">
    <citation type="submission" date="2017-09" db="EMBL/GenBank/DDBJ databases">
        <authorList>
            <person name="Lee N."/>
            <person name="Cho B.-K."/>
        </authorList>
    </citation>
    <scope>NUCLEOTIDE SEQUENCE [LARGE SCALE GENOMIC DNA]</scope>
    <source>
        <strain evidence="5 6">ATCC 12853</strain>
    </source>
</reference>
<dbReference type="SUPFAM" id="SSF53335">
    <property type="entry name" value="S-adenosyl-L-methionine-dependent methyltransferases"/>
    <property type="match status" value="1"/>
</dbReference>
<dbReference type="Gene3D" id="3.40.50.150">
    <property type="entry name" value="Vaccinia Virus protein VP39"/>
    <property type="match status" value="1"/>
</dbReference>
<name>A0A5J6GME5_STRKN</name>